<dbReference type="AlphaFoldDB" id="A0A7W5H7E3"/>
<evidence type="ECO:0000256" key="4">
    <source>
        <dbReference type="ARBA" id="ARBA00023277"/>
    </source>
</evidence>
<dbReference type="Gene3D" id="2.115.10.20">
    <property type="entry name" value="Glycosyl hydrolase domain, family 43"/>
    <property type="match status" value="1"/>
</dbReference>
<keyword evidence="2" id="KW-0624">Polysaccharide degradation</keyword>
<evidence type="ECO:0000256" key="5">
    <source>
        <dbReference type="ARBA" id="ARBA00023295"/>
    </source>
</evidence>
<dbReference type="EMBL" id="JACHXU010000015">
    <property type="protein sequence ID" value="MBB3208268.1"/>
    <property type="molecule type" value="Genomic_DNA"/>
</dbReference>
<comment type="caution">
    <text evidence="9">The sequence shown here is derived from an EMBL/GenBank/DDBJ whole genome shotgun (WGS) entry which is preliminary data.</text>
</comment>
<dbReference type="PANTHER" id="PTHR43772">
    <property type="entry name" value="ENDO-1,4-BETA-XYLANASE"/>
    <property type="match status" value="1"/>
</dbReference>
<reference evidence="9 10" key="1">
    <citation type="submission" date="2020-08" db="EMBL/GenBank/DDBJ databases">
        <title>Genomic Encyclopedia of Type Strains, Phase III (KMG-III): the genomes of soil and plant-associated and newly described type strains.</title>
        <authorList>
            <person name="Whitman W."/>
        </authorList>
    </citation>
    <scope>NUCLEOTIDE SEQUENCE [LARGE SCALE GENOMIC DNA]</scope>
    <source>
        <strain evidence="9 10">CECT 8075</strain>
    </source>
</reference>
<keyword evidence="8" id="KW-0732">Signal</keyword>
<keyword evidence="2" id="KW-0858">Xylan degradation</keyword>
<protein>
    <submittedName>
        <fullName evidence="9">Beta-xylosidase</fullName>
    </submittedName>
</protein>
<evidence type="ECO:0000256" key="2">
    <source>
        <dbReference type="ARBA" id="ARBA00022651"/>
    </source>
</evidence>
<dbReference type="InterPro" id="IPR023296">
    <property type="entry name" value="Glyco_hydro_beta-prop_sf"/>
</dbReference>
<evidence type="ECO:0000313" key="10">
    <source>
        <dbReference type="Proteomes" id="UP000536179"/>
    </source>
</evidence>
<gene>
    <name evidence="9" type="ORF">FHS27_004096</name>
</gene>
<evidence type="ECO:0000313" key="9">
    <source>
        <dbReference type="EMBL" id="MBB3208268.1"/>
    </source>
</evidence>
<dbReference type="GO" id="GO:0045493">
    <property type="term" value="P:xylan catabolic process"/>
    <property type="evidence" value="ECO:0007669"/>
    <property type="project" value="UniProtKB-KW"/>
</dbReference>
<keyword evidence="10" id="KW-1185">Reference proteome</keyword>
<evidence type="ECO:0000256" key="8">
    <source>
        <dbReference type="SAM" id="SignalP"/>
    </source>
</evidence>
<organism evidence="9 10">
    <name type="scientific">Aporhodopirellula rubra</name>
    <dbReference type="NCBI Taxonomy" id="980271"/>
    <lineage>
        <taxon>Bacteria</taxon>
        <taxon>Pseudomonadati</taxon>
        <taxon>Planctomycetota</taxon>
        <taxon>Planctomycetia</taxon>
        <taxon>Pirellulales</taxon>
        <taxon>Pirellulaceae</taxon>
        <taxon>Aporhodopirellula</taxon>
    </lineage>
</organism>
<feature type="signal peptide" evidence="8">
    <location>
        <begin position="1"/>
        <end position="24"/>
    </location>
</feature>
<feature type="chain" id="PRO_5030552175" evidence="8">
    <location>
        <begin position="25"/>
        <end position="366"/>
    </location>
</feature>
<dbReference type="InterPro" id="IPR006710">
    <property type="entry name" value="Glyco_hydro_43"/>
</dbReference>
<evidence type="ECO:0000256" key="7">
    <source>
        <dbReference type="RuleBase" id="RU361187"/>
    </source>
</evidence>
<keyword evidence="5 7" id="KW-0326">Glycosidase</keyword>
<dbReference type="RefSeq" id="WP_184306498.1">
    <property type="nucleotide sequence ID" value="NZ_JACHXU010000015.1"/>
</dbReference>
<dbReference type="GO" id="GO:0004553">
    <property type="term" value="F:hydrolase activity, hydrolyzing O-glycosyl compounds"/>
    <property type="evidence" value="ECO:0007669"/>
    <property type="project" value="InterPro"/>
</dbReference>
<evidence type="ECO:0000256" key="6">
    <source>
        <dbReference type="PIRSR" id="PIRSR606710-2"/>
    </source>
</evidence>
<dbReference type="Pfam" id="PF04616">
    <property type="entry name" value="Glyco_hydro_43"/>
    <property type="match status" value="1"/>
</dbReference>
<accession>A0A7W5H7E3</accession>
<feature type="site" description="Important for catalytic activity, responsible for pKa modulation of the active site Glu and correct orientation of both the proton donor and substrate" evidence="6">
    <location>
        <position position="191"/>
    </location>
</feature>
<dbReference type="PANTHER" id="PTHR43772:SF2">
    <property type="entry name" value="PUTATIVE (AFU_ORTHOLOGUE AFUA_2G04480)-RELATED"/>
    <property type="match status" value="1"/>
</dbReference>
<dbReference type="CDD" id="cd18827">
    <property type="entry name" value="GH43_XlnD-like"/>
    <property type="match status" value="1"/>
</dbReference>
<keyword evidence="3 7" id="KW-0378">Hydrolase</keyword>
<sequence length="366" mass="41405">MKMQSLSFLLFSCVVLSTTVVALAQETKPLMKQQGQSGNPIFTGWYADPEGAIFADQYWVYPTFSDDFGIEAKPSELTDQQVKLQKNTINPQYLKQTFLDAFSSHDLVNWEKHSRILDITNVKWAAYSIWAPAIFHANDKYYLFFGANDIQSDQELGGIGVAVADHPGGPFQDALGKPLVSTFQNGAQPIDQFVFRDDDGEIYMYYGGWRHCNVVRLSQDCLSLVPFEDGETYKEITPESYVEGAFVLKRNGVYYMMWSEGGWGGPDYSVAYAKSDSPLGPFKRIGKVLQQDPNVARGAGHHSVINIPGTDEWYMIYHRRPLNTQNGNHRETCIEYMYFDEDGNIKPIQLTMEGVKKRTLSAELND</sequence>
<name>A0A7W5H7E3_9BACT</name>
<comment type="similarity">
    <text evidence="1 7">Belongs to the glycosyl hydrolase 43 family.</text>
</comment>
<proteinExistence type="inferred from homology"/>
<dbReference type="InterPro" id="IPR052176">
    <property type="entry name" value="Glycosyl_Hydrlase_43_Enz"/>
</dbReference>
<keyword evidence="4" id="KW-0119">Carbohydrate metabolism</keyword>
<dbReference type="SUPFAM" id="SSF75005">
    <property type="entry name" value="Arabinanase/levansucrase/invertase"/>
    <property type="match status" value="1"/>
</dbReference>
<evidence type="ECO:0000256" key="3">
    <source>
        <dbReference type="ARBA" id="ARBA00022801"/>
    </source>
</evidence>
<dbReference type="Proteomes" id="UP000536179">
    <property type="component" value="Unassembled WGS sequence"/>
</dbReference>
<evidence type="ECO:0000256" key="1">
    <source>
        <dbReference type="ARBA" id="ARBA00009865"/>
    </source>
</evidence>